<feature type="region of interest" description="Disordered" evidence="5">
    <location>
        <begin position="240"/>
        <end position="265"/>
    </location>
</feature>
<evidence type="ECO:0000313" key="7">
    <source>
        <dbReference type="EMBL" id="PFH63464.1"/>
    </source>
</evidence>
<dbReference type="AlphaFoldDB" id="A0A2A9PRQ5"/>
<proteinExistence type="inferred from homology"/>
<feature type="domain" description="Ribosomal protein mS38 C-terminal" evidence="6">
    <location>
        <begin position="327"/>
        <end position="360"/>
    </location>
</feature>
<feature type="compositionally biased region" description="Basic and acidic residues" evidence="5">
    <location>
        <begin position="91"/>
        <end position="108"/>
    </location>
</feature>
<dbReference type="SMART" id="SM01155">
    <property type="entry name" value="DUF1713"/>
    <property type="match status" value="1"/>
</dbReference>
<comment type="caution">
    <text evidence="7">The sequence shown here is derived from an EMBL/GenBank/DDBJ whole genome shotgun (WGS) entry which is preliminary data.</text>
</comment>
<dbReference type="Pfam" id="PF08213">
    <property type="entry name" value="COX24_C"/>
    <property type="match status" value="1"/>
</dbReference>
<dbReference type="Proteomes" id="UP000037136">
    <property type="component" value="Unassembled WGS sequence"/>
</dbReference>
<feature type="region of interest" description="Disordered" evidence="5">
    <location>
        <begin position="322"/>
        <end position="361"/>
    </location>
</feature>
<name>A0A2A9PRQ5_OPHUN</name>
<feature type="compositionally biased region" description="Low complexity" evidence="5">
    <location>
        <begin position="62"/>
        <end position="75"/>
    </location>
</feature>
<dbReference type="STRING" id="268505.A0A2A9PRQ5"/>
<dbReference type="OrthoDB" id="5364404at2759"/>
<sequence>MLPFSVRRAVAAVPLGLGSALGPAAPLMAQRRASSSKPSRPDNDSSDVPADRPVASKPTDRPVAAAKPADRPANASPADRTATASPASSRPDAKQASDKPSGDKPAGDKRKRKPKETIPKNLPYVSETRHITKDDLGLSAFFSQHRPISITQSIPKPVTNEQFASIFSPRMKNNKSVATPLANPFDRLESSMSQMTIGAHQQQDGGDPATVVRNADGTTSGFYLDIDAMAGDFLPFRPPPLPQPTVSADAPATADAAANPASTQDAPQYRKYRAIFTIEETVEPDGQYRVVAHSPRIVRGPSERSFLERMARRQLRFEEAQAGRAMHAISVRRQRKLKMKKKKYKKLQKRTRNSRRKNERS</sequence>
<evidence type="ECO:0000256" key="3">
    <source>
        <dbReference type="ARBA" id="ARBA00035647"/>
    </source>
</evidence>
<feature type="compositionally biased region" description="Basic residues" evidence="5">
    <location>
        <begin position="330"/>
        <end position="361"/>
    </location>
</feature>
<evidence type="ECO:0000256" key="2">
    <source>
        <dbReference type="ARBA" id="ARBA00023128"/>
    </source>
</evidence>
<comment type="subcellular location">
    <subcellularLocation>
        <location evidence="1">Mitochondrion</location>
    </subcellularLocation>
</comment>
<reference evidence="7 8" key="2">
    <citation type="journal article" date="2017" name="Sci. Rep.">
        <title>Ant-infecting Ophiocordyceps genomes reveal a high diversity of potential behavioral manipulation genes and a possible major role for enterotoxins.</title>
        <authorList>
            <person name="de Bekker C."/>
            <person name="Ohm R.A."/>
            <person name="Evans H.C."/>
            <person name="Brachmann A."/>
            <person name="Hughes D.P."/>
        </authorList>
    </citation>
    <scope>NUCLEOTIDE SEQUENCE [LARGE SCALE GENOMIC DNA]</scope>
    <source>
        <strain evidence="7 8">SC16a</strain>
    </source>
</reference>
<organism evidence="7 8">
    <name type="scientific">Ophiocordyceps unilateralis</name>
    <name type="common">Zombie-ant fungus</name>
    <name type="synonym">Torrubia unilateralis</name>
    <dbReference type="NCBI Taxonomy" id="268505"/>
    <lineage>
        <taxon>Eukaryota</taxon>
        <taxon>Fungi</taxon>
        <taxon>Dikarya</taxon>
        <taxon>Ascomycota</taxon>
        <taxon>Pezizomycotina</taxon>
        <taxon>Sordariomycetes</taxon>
        <taxon>Hypocreomycetidae</taxon>
        <taxon>Hypocreales</taxon>
        <taxon>Ophiocordycipitaceae</taxon>
        <taxon>Ophiocordyceps</taxon>
    </lineage>
</organism>
<evidence type="ECO:0000256" key="1">
    <source>
        <dbReference type="ARBA" id="ARBA00004173"/>
    </source>
</evidence>
<gene>
    <name evidence="7" type="ORF">XA68_10058</name>
</gene>
<reference evidence="7 8" key="1">
    <citation type="journal article" date="2015" name="BMC Genomics">
        <title>Gene expression during zombie ant biting behavior reflects the complexity underlying fungal parasitic behavioral manipulation.</title>
        <authorList>
            <person name="de Bekker C."/>
            <person name="Ohm R.A."/>
            <person name="Loreto R.G."/>
            <person name="Sebastian A."/>
            <person name="Albert I."/>
            <person name="Merrow M."/>
            <person name="Brachmann A."/>
            <person name="Hughes D.P."/>
        </authorList>
    </citation>
    <scope>NUCLEOTIDE SEQUENCE [LARGE SCALE GENOMIC DNA]</scope>
    <source>
        <strain evidence="7 8">SC16a</strain>
    </source>
</reference>
<dbReference type="PANTHER" id="PTHR32035">
    <property type="entry name" value="AURORA KINASE A-INTERACTING PROTEIN"/>
    <property type="match status" value="1"/>
</dbReference>
<accession>A0A2A9PRQ5</accession>
<evidence type="ECO:0000256" key="5">
    <source>
        <dbReference type="SAM" id="MobiDB-lite"/>
    </source>
</evidence>
<dbReference type="InterPro" id="IPR013177">
    <property type="entry name" value="Ribosomal_mS38_C"/>
</dbReference>
<protein>
    <recommendedName>
        <fullName evidence="4">Small ribosomal subunit protein mS38</fullName>
    </recommendedName>
</protein>
<feature type="compositionally biased region" description="Low complexity" evidence="5">
    <location>
        <begin position="247"/>
        <end position="265"/>
    </location>
</feature>
<feature type="region of interest" description="Disordered" evidence="5">
    <location>
        <begin position="16"/>
        <end position="126"/>
    </location>
</feature>
<evidence type="ECO:0000256" key="4">
    <source>
        <dbReference type="ARBA" id="ARBA00035682"/>
    </source>
</evidence>
<dbReference type="GO" id="GO:0005739">
    <property type="term" value="C:mitochondrion"/>
    <property type="evidence" value="ECO:0007669"/>
    <property type="project" value="UniProtKB-SubCell"/>
</dbReference>
<evidence type="ECO:0000313" key="8">
    <source>
        <dbReference type="Proteomes" id="UP000037136"/>
    </source>
</evidence>
<dbReference type="PANTHER" id="PTHR32035:SF3">
    <property type="entry name" value="SMALL RIBOSOMAL SUBUNIT PROTEIN MS38"/>
    <property type="match status" value="1"/>
</dbReference>
<evidence type="ECO:0000259" key="6">
    <source>
        <dbReference type="SMART" id="SM01155"/>
    </source>
</evidence>
<comment type="similarity">
    <text evidence="3">Belongs to the mitochondrion-specific ribosomal protein mS38 family.</text>
</comment>
<keyword evidence="8" id="KW-1185">Reference proteome</keyword>
<keyword evidence="2" id="KW-0496">Mitochondrion</keyword>
<dbReference type="EMBL" id="LAZP02000001">
    <property type="protein sequence ID" value="PFH63464.1"/>
    <property type="molecule type" value="Genomic_DNA"/>
</dbReference>